<feature type="compositionally biased region" description="Polar residues" evidence="1">
    <location>
        <begin position="1449"/>
        <end position="1461"/>
    </location>
</feature>
<feature type="region of interest" description="Disordered" evidence="1">
    <location>
        <begin position="875"/>
        <end position="913"/>
    </location>
</feature>
<feature type="region of interest" description="Disordered" evidence="1">
    <location>
        <begin position="752"/>
        <end position="775"/>
    </location>
</feature>
<feature type="region of interest" description="Disordered" evidence="1">
    <location>
        <begin position="987"/>
        <end position="1016"/>
    </location>
</feature>
<feature type="domain" description="Rhodanese" evidence="3">
    <location>
        <begin position="2595"/>
        <end position="2630"/>
    </location>
</feature>
<evidence type="ECO:0000259" key="3">
    <source>
        <dbReference type="PROSITE" id="PS50206"/>
    </source>
</evidence>
<organism evidence="4">
    <name type="scientific">Rhipicephalus appendiculatus</name>
    <name type="common">Brown ear tick</name>
    <dbReference type="NCBI Taxonomy" id="34631"/>
    <lineage>
        <taxon>Eukaryota</taxon>
        <taxon>Metazoa</taxon>
        <taxon>Ecdysozoa</taxon>
        <taxon>Arthropoda</taxon>
        <taxon>Chelicerata</taxon>
        <taxon>Arachnida</taxon>
        <taxon>Acari</taxon>
        <taxon>Parasitiformes</taxon>
        <taxon>Ixodida</taxon>
        <taxon>Ixodoidea</taxon>
        <taxon>Ixodidae</taxon>
        <taxon>Rhipicephalinae</taxon>
        <taxon>Rhipicephalus</taxon>
        <taxon>Rhipicephalus</taxon>
    </lineage>
</organism>
<feature type="region of interest" description="Disordered" evidence="1">
    <location>
        <begin position="1519"/>
        <end position="1582"/>
    </location>
</feature>
<accession>A0A131YW52</accession>
<feature type="region of interest" description="Disordered" evidence="1">
    <location>
        <begin position="1868"/>
        <end position="1940"/>
    </location>
</feature>
<dbReference type="PROSITE" id="PS50206">
    <property type="entry name" value="RHODANESE_3"/>
    <property type="match status" value="1"/>
</dbReference>
<dbReference type="EMBL" id="GEDV01005689">
    <property type="protein sequence ID" value="JAP82868.1"/>
    <property type="molecule type" value="Transcribed_RNA"/>
</dbReference>
<feature type="compositionally biased region" description="Low complexity" evidence="1">
    <location>
        <begin position="1148"/>
        <end position="1164"/>
    </location>
</feature>
<evidence type="ECO:0000256" key="1">
    <source>
        <dbReference type="SAM" id="MobiDB-lite"/>
    </source>
</evidence>
<feature type="signal peptide" evidence="2">
    <location>
        <begin position="1"/>
        <end position="22"/>
    </location>
</feature>
<proteinExistence type="predicted"/>
<name>A0A131YW52_RHIAP</name>
<feature type="compositionally biased region" description="Pro residues" evidence="1">
    <location>
        <begin position="2289"/>
        <end position="2300"/>
    </location>
</feature>
<feature type="compositionally biased region" description="Polar residues" evidence="1">
    <location>
        <begin position="1519"/>
        <end position="1528"/>
    </location>
</feature>
<feature type="region of interest" description="Disordered" evidence="1">
    <location>
        <begin position="1141"/>
        <end position="1167"/>
    </location>
</feature>
<feature type="region of interest" description="Disordered" evidence="1">
    <location>
        <begin position="2285"/>
        <end position="2309"/>
    </location>
</feature>
<feature type="region of interest" description="Disordered" evidence="1">
    <location>
        <begin position="1431"/>
        <end position="1506"/>
    </location>
</feature>
<feature type="compositionally biased region" description="Low complexity" evidence="1">
    <location>
        <begin position="1475"/>
        <end position="1506"/>
    </location>
</feature>
<sequence>MGPVRPGLVSLALLALLARSAASIIGRGTAHQLQGNHACPAASGACPQFGAVPRSLRSIICGGSKSVLLVTVGLADNPRLKAPSWLSPQRLLAVQVDRNMADGSMAVRVSNRSDGEGAVTTDSDACKRFKVKKVFDLSPNAEAKPLAGLAELLVSKECHTHGVFAQPGHVLIVSESSLGNVAEANVLSLGDGTSVYRLPNNGNVTIPACFDVQRRSGHAPPENAVLVSDTEPDAVVPCQIRRQHIDRGCPICPVSVGDELKRRACTAPTAFVVRRNAERLTVHDLKKPWFLPKLEISQVTPLRTVREINIRVQQRRPLGGNESGSATCVMGSLSILDDVSPGGIDTSANHVNFIMRSHCDCHFLRKDAGYAMLLSDKPIPRTGRTVHLDGSFTLVSLPDGVTNLTSGCSGTADETDVMLGDQPLGTGQRPPVLASAPPLAHSCPVCHSELEVDLYNPICGAQTVVRMLSLNPAATGPSGMYIGKTRIVQSVRGPQDKIGNTLIYTLPQNCKCDYVTKPSRQYFVFTGQLASVAEKPTHVPFTEQMHILAYSYKNARLLHDALSACPSTSSASLGPIQKRMDTYAVADQAEYAGSYGGASGPLYGSGAGATHHSKPKIAAGYGSYDAGKSAPASYGAPSYVATPSSQSSGGVAYSVISGKAPAYGPASAPGYIVPTATASHGAHPSPPAYGATASPSYGYAQSPSNYNAATASYGDSAVTASYPAPSPSYGGRGAVAYMPAAPSYGPPPAPAYGNAPASGHGAQPQPSNYGPASQPTYYSGMGPTYESSPSYSQAPAYNTANKGAAKAPVYSPALAPSYGATPGGSYASANAANYGAAGAAHGPSYAAAAPSASYGAAGHEGASASLYNQEGAGYGAAAPSSGSGAHSSSSYGSGLVASHSAHPPAAPSYGPSSYNGVHQKAPAYGGPAAGYGSPSPGKYGSGMAASYGSAPSTGKENAPTYAPAPNAGYSPPAAAYSNGASPSAGTYGSGYRPPATGHVQAPSPNYGPPPYSAGKDAAHEVSAYDGYRDVTYVPPHGMAEYPPSAYESLYPTDEDYATVISYVPTYPSEHDYYAGNQESHGNAGYGSNGATYSPPPYAAPTYGGPTYAPPAYTVAPSPYGANPGYDSPYGTYAPATAGHSAQASKGVPLSPAYSSAPHSSAKPPMYSPPPAAPAYASPSYPSAGSKMPTYGGAAASQSYSSSSHAASAVSYSPPSYAAAPAYAQPSHGGSAAASPYASVSHGTTGGSYNANEYSPAASGTSYNSASSGSSPYFPLKYPQASKPSATSPSPMYPSPYKPPASSGASYTAATAAPVYDAPQSYGQAAHKPPTGSKPSYMNVPASAATYGPPPHSAPSYGTAAAGQGMAYVPASHVSSSYTATASAPTYTAPKPHVYQPQYASAPTSSSGNSYNPTAYLTTAGYSGPGGHDASYGMAPSYRSPGSAHEQSKGRNPSYNGESSPSYAAPAYGTDDNQPSSYDSSSSSQAYTTSSYGSVSYTTQGSNAASYSATYAPPAHNAPAYSQQSNYAPTKTEPVAPTGHAEYLGATHAPPPYSASSYSNPSYSASSAPPSHSSPSYAASNTAPSSASQAYNPSYGAAGAAMPSYASSPSASPAVFSGVKLYSATMSPQVYPVASYAPPAYVAPNYAQPSYAVTYAPPAYAAPAYLAAAAAPPTYSHPSYAPSYAPPAYSAPAYASMPTYGSAPQKPLYPAPAYMTVTYAPMAYVPGPYDQPPYTPPAYSAPVYPPHVQPTYAAAAYPVPTYADQPYPQPSPQYTHPSYNQPQYSGASYAPPPYSAPSYEASYAPPVYSAPSYVRPSYNMPANLVSYAPPAYAVPQYPQPVYGKGVYTVSYAPPAYAAPSYSKPVHTQPSYGVPSAPMSHKAPVSSGPGYGHPAHMVTAQHAPSNGGYGNVAAGPNNYHVGHPPAPAYSANAGQNAAHSKPSYQRYPQQAVTLSYTLPAQPLPSYYSPSYGKPAYGVPANAYGPAKPNYGPAPQQTPVHSATYAPAGPQGANSYGQPSAYGSGANMHATSAPASYFAPSSYHSEIPLGANGGNGAYGAPAGAPSYESGGGNDGSYGQGASQNGAYTTASYTASAPAYESAYTTYSPSAPSQYTTYATPSSYSPSYTTYTAPASQPSYTTYSYSPSIHTTHSTNYYQQSYTTHATPTAYSPATTMSPAYSGHSDSDYRSSAYSGSPSYSATYPPTESAAPSYSPPGYYPPPSYSASADYTTMSYSAATHAPQGYISPSYSPPTYSAPSYGEASHAPPGYVAPTAVYPPATYVPPGYSAASHPPPPYSAPPHADPSYHAAAHAGATDAPAGYAAATQMPSTYSAGVYAAATHPPVAQSAPAYPPSVADYRAAPPAADYPPPPPVQPAYGRSVHPEALTHYAPAKTIEPTYRQAYPMGSPDVPPYKPRCPQASNTCPICPPVLHKELLKNICNYDLVAETEVSYPPQAGKAYGGLCSEMCVGEVLHGTASVMDKIRFSINKYCSCDTASKEYAKVIVFSKRHSWHSHGGSYGELMLDDKTVILPSSKATLKAITEALKQCHRGHRYPGPQAYADAAYAGPAGCPDPFDETCPQCASAVSEDNLATDLCTSEYASVVAIGLDYKKMAVYKNGRFTWKQAYLPDIQVNEETAFSTNLSVVIKVNATPPESVLAKPETDSLTDSCLTYTVKALYNVSHGSDPVADMYDLQLFLNKQCPCQQLKSQLPGYALLVVDKQSKLSDGVLQLGAGAKLYPLPYGTHVLPPCSAQGDVINPRSDLAPETKLPLPELEIPHEDGEADAEPCPENVQTSCPVCIDASEEPAATATQYCKSEYAAVVSIPDDAFTASTDDSAIQPWWAPKLIVSTVSHGSSVQVNVDVKPKARYQFPKTDRTVGHADEKRKCRSGKLHVKQQITSDHEGEAMDAVKFTIMSSCKCGFLEQPTQFAVLASKLSPKNDEPLHLSEDVTLIGLPLGKTELPKCVRVQTPPKPFWKIW</sequence>
<feature type="region of interest" description="Disordered" evidence="1">
    <location>
        <begin position="1992"/>
        <end position="2015"/>
    </location>
</feature>
<feature type="compositionally biased region" description="Low complexity" evidence="1">
    <location>
        <begin position="1553"/>
        <end position="1581"/>
    </location>
</feature>
<evidence type="ECO:0000256" key="2">
    <source>
        <dbReference type="SAM" id="SignalP"/>
    </source>
</evidence>
<dbReference type="InterPro" id="IPR001763">
    <property type="entry name" value="Rhodanese-like_dom"/>
</dbReference>
<keyword evidence="2" id="KW-0732">Signal</keyword>
<feature type="region of interest" description="Disordered" evidence="1">
    <location>
        <begin position="2191"/>
        <end position="2211"/>
    </location>
</feature>
<reference evidence="4" key="1">
    <citation type="journal article" date="2016" name="Ticks Tick Borne Dis.">
        <title>De novo assembly and annotation of the salivary gland transcriptome of Rhipicephalus appendiculatus male and female ticks during blood feeding.</title>
        <authorList>
            <person name="de Castro M.H."/>
            <person name="de Klerk D."/>
            <person name="Pienaar R."/>
            <person name="Latif A.A."/>
            <person name="Rees D.J."/>
            <person name="Mans B.J."/>
        </authorList>
    </citation>
    <scope>NUCLEOTIDE SEQUENCE</scope>
    <source>
        <tissue evidence="4">Salivary glands</tissue>
    </source>
</reference>
<feature type="compositionally biased region" description="Low complexity" evidence="1">
    <location>
        <begin position="2191"/>
        <end position="2209"/>
    </location>
</feature>
<feature type="compositionally biased region" description="Polar residues" evidence="1">
    <location>
        <begin position="764"/>
        <end position="775"/>
    </location>
</feature>
<feature type="chain" id="PRO_5007286155" description="Rhodanese domain-containing protein" evidence="2">
    <location>
        <begin position="23"/>
        <end position="2978"/>
    </location>
</feature>
<protein>
    <recommendedName>
        <fullName evidence="3">Rhodanese domain-containing protein</fullName>
    </recommendedName>
</protein>
<feature type="compositionally biased region" description="Polar residues" evidence="1">
    <location>
        <begin position="1930"/>
        <end position="1940"/>
    </location>
</feature>
<evidence type="ECO:0000313" key="4">
    <source>
        <dbReference type="EMBL" id="JAP82868.1"/>
    </source>
</evidence>